<feature type="domain" description="Peptidase C14 caspase" evidence="5">
    <location>
        <begin position="15"/>
        <end position="298"/>
    </location>
</feature>
<dbReference type="OrthoDB" id="3223806at2759"/>
<evidence type="ECO:0000256" key="2">
    <source>
        <dbReference type="ARBA" id="ARBA00022703"/>
    </source>
</evidence>
<dbReference type="PANTHER" id="PTHR48104:SF30">
    <property type="entry name" value="METACASPASE-1"/>
    <property type="match status" value="1"/>
</dbReference>
<gene>
    <name evidence="6" type="ORF">EDB81DRAFT_912476</name>
</gene>
<dbReference type="Pfam" id="PF00656">
    <property type="entry name" value="Peptidase_C14"/>
    <property type="match status" value="1"/>
</dbReference>
<dbReference type="InterPro" id="IPR050452">
    <property type="entry name" value="Metacaspase"/>
</dbReference>
<organism evidence="6 7">
    <name type="scientific">Dactylonectria macrodidyma</name>
    <dbReference type="NCBI Taxonomy" id="307937"/>
    <lineage>
        <taxon>Eukaryota</taxon>
        <taxon>Fungi</taxon>
        <taxon>Dikarya</taxon>
        <taxon>Ascomycota</taxon>
        <taxon>Pezizomycotina</taxon>
        <taxon>Sordariomycetes</taxon>
        <taxon>Hypocreomycetidae</taxon>
        <taxon>Hypocreales</taxon>
        <taxon>Nectriaceae</taxon>
        <taxon>Dactylonectria</taxon>
    </lineage>
</organism>
<accession>A0A9P9DRD3</accession>
<dbReference type="InterPro" id="IPR029030">
    <property type="entry name" value="Caspase-like_dom_sf"/>
</dbReference>
<dbReference type="SUPFAM" id="SSF52129">
    <property type="entry name" value="Caspase-like"/>
    <property type="match status" value="1"/>
</dbReference>
<evidence type="ECO:0000313" key="7">
    <source>
        <dbReference type="Proteomes" id="UP000738349"/>
    </source>
</evidence>
<evidence type="ECO:0000259" key="5">
    <source>
        <dbReference type="Pfam" id="PF00656"/>
    </source>
</evidence>
<dbReference type="AlphaFoldDB" id="A0A9P9DRD3"/>
<dbReference type="GO" id="GO:0006508">
    <property type="term" value="P:proteolysis"/>
    <property type="evidence" value="ECO:0007669"/>
    <property type="project" value="InterPro"/>
</dbReference>
<evidence type="ECO:0000313" key="6">
    <source>
        <dbReference type="EMBL" id="KAH7124315.1"/>
    </source>
</evidence>
<dbReference type="GO" id="GO:0004197">
    <property type="term" value="F:cysteine-type endopeptidase activity"/>
    <property type="evidence" value="ECO:0007669"/>
    <property type="project" value="InterPro"/>
</dbReference>
<reference evidence="6" key="1">
    <citation type="journal article" date="2021" name="Nat. Commun.">
        <title>Genetic determinants of endophytism in the Arabidopsis root mycobiome.</title>
        <authorList>
            <person name="Mesny F."/>
            <person name="Miyauchi S."/>
            <person name="Thiergart T."/>
            <person name="Pickel B."/>
            <person name="Atanasova L."/>
            <person name="Karlsson M."/>
            <person name="Huettel B."/>
            <person name="Barry K.W."/>
            <person name="Haridas S."/>
            <person name="Chen C."/>
            <person name="Bauer D."/>
            <person name="Andreopoulos W."/>
            <person name="Pangilinan J."/>
            <person name="LaButti K."/>
            <person name="Riley R."/>
            <person name="Lipzen A."/>
            <person name="Clum A."/>
            <person name="Drula E."/>
            <person name="Henrissat B."/>
            <person name="Kohler A."/>
            <person name="Grigoriev I.V."/>
            <person name="Martin F.M."/>
            <person name="Hacquard S."/>
        </authorList>
    </citation>
    <scope>NUCLEOTIDE SEQUENCE</scope>
    <source>
        <strain evidence="6">MPI-CAGE-AT-0147</strain>
    </source>
</reference>
<keyword evidence="3" id="KW-0788">Thiol protease</keyword>
<dbReference type="PANTHER" id="PTHR48104">
    <property type="entry name" value="METACASPASE-4"/>
    <property type="match status" value="1"/>
</dbReference>
<name>A0A9P9DRD3_9HYPO</name>
<keyword evidence="3" id="KW-0378">Hydrolase</keyword>
<dbReference type="GO" id="GO:0005737">
    <property type="term" value="C:cytoplasm"/>
    <property type="evidence" value="ECO:0007669"/>
    <property type="project" value="TreeGrafter"/>
</dbReference>
<sequence length="674" mass="73870">MSENLATSPPTGGEKRALLIASQLPSLCGQANDLDTMESVLRSYGFVSTRCFSHGLAPYTATRAGILEAWEALINDTCPGDAVVIYYSGHGMLRRWQGKQGDSTRLPLQYILPLDFGETRVGDWRGITGAELSHLLARTTKITPNVTLILDCCHSARMARGDGIVKTPDNDAYRMVLAHIDKMMDNGKFDTGLHHEKNPDAVFIVATPQTESAYETTIRSYASDGSLVEHTTGVLTNALAAALTEAIPGSAREAGQTEVPWRPNVSWRSVMLNVRDRIKLDFPSQVPQVEANDLRFTFCLDYADSRGILSLSTDRDHVTLSGGRLHNISKGDIYSVQPFKVERVAHATEITRAVVEEVGPLTSRVILSPDTVLPAGAKAFPVQTAPATFQVNLDAAGRLEGGLADELNKSEYVRPRRQADLLVPVMATVSIRGSRLSLKSHYGGGEHLLREWDIPGEQALTQIRDCTNVLENLAWAQHLLTCRVDLGEDVIAKHLKVEFGLVDVNGNRQPLVQARIPEVVEGQKLYVEMTSISEDTLYVSIFDVCTASVTLLTTSSPDGIKLANYGSYVFGKPAFETKVKGQATSWPDATPKGSPIPEDLVLVVTDREMDLRNLETGHQHRARKSGEAETELTKLIDRISTGSRKVEREDRSPIRFGILRLPFTLIPAPVVLTS</sequence>
<keyword evidence="3" id="KW-0645">Protease</keyword>
<dbReference type="EMBL" id="JAGMUV010000022">
    <property type="protein sequence ID" value="KAH7124315.1"/>
    <property type="molecule type" value="Genomic_DNA"/>
</dbReference>
<comment type="similarity">
    <text evidence="1">Belongs to the peptidase C14B family.</text>
</comment>
<dbReference type="Proteomes" id="UP000738349">
    <property type="component" value="Unassembled WGS sequence"/>
</dbReference>
<evidence type="ECO:0000256" key="1">
    <source>
        <dbReference type="ARBA" id="ARBA00009005"/>
    </source>
</evidence>
<keyword evidence="4" id="KW-0865">Zymogen</keyword>
<keyword evidence="2" id="KW-0053">Apoptosis</keyword>
<dbReference type="GO" id="GO:0006915">
    <property type="term" value="P:apoptotic process"/>
    <property type="evidence" value="ECO:0007669"/>
    <property type="project" value="UniProtKB-KW"/>
</dbReference>
<evidence type="ECO:0000256" key="3">
    <source>
        <dbReference type="ARBA" id="ARBA00022807"/>
    </source>
</evidence>
<keyword evidence="7" id="KW-1185">Reference proteome</keyword>
<dbReference type="InterPro" id="IPR011600">
    <property type="entry name" value="Pept_C14_caspase"/>
</dbReference>
<proteinExistence type="inferred from homology"/>
<protein>
    <submittedName>
        <fullName evidence="6">Caspase domain-containing protein</fullName>
    </submittedName>
</protein>
<dbReference type="Gene3D" id="3.40.50.1460">
    <property type="match status" value="1"/>
</dbReference>
<comment type="caution">
    <text evidence="6">The sequence shown here is derived from an EMBL/GenBank/DDBJ whole genome shotgun (WGS) entry which is preliminary data.</text>
</comment>
<evidence type="ECO:0000256" key="4">
    <source>
        <dbReference type="ARBA" id="ARBA00023145"/>
    </source>
</evidence>